<keyword evidence="1" id="KW-0805">Transcription regulation</keyword>
<dbReference type="InterPro" id="IPR009057">
    <property type="entry name" value="Homeodomain-like_sf"/>
</dbReference>
<dbReference type="SUPFAM" id="SSF46689">
    <property type="entry name" value="Homeodomain-like"/>
    <property type="match status" value="2"/>
</dbReference>
<dbReference type="Pfam" id="PF12833">
    <property type="entry name" value="HTH_18"/>
    <property type="match status" value="1"/>
</dbReference>
<dbReference type="InterPro" id="IPR020449">
    <property type="entry name" value="Tscrpt_reg_AraC-type_HTH"/>
</dbReference>
<dbReference type="InterPro" id="IPR018062">
    <property type="entry name" value="HTH_AraC-typ_CS"/>
</dbReference>
<dbReference type="EMBL" id="CP027059">
    <property type="protein sequence ID" value="UQZ86523.1"/>
    <property type="molecule type" value="Genomic_DNA"/>
</dbReference>
<dbReference type="InterPro" id="IPR037923">
    <property type="entry name" value="HTH-like"/>
</dbReference>
<sequence>MEQDQSQLLNHQLSRLRVKLLFAKLSVCSPEWRRSAYLPSYNQMYYIMEGEGSLRLDGKQYRPKPGELWFLPGGVEQAYSAADGIPYTMYWCHFRANVSFMRLFQWFGLPYAVPVAAEDIRQLQSGFRELADRRTGTGPATTLQVQAALFTLIGFFIDRAVMLLRRDPPPVAIGKLLDCLQYIEARLAQDLTVEQLSQHAHFHPNYFIRMFKRYMGLPPMRYIHERRMENAQQLLASTELQIGEVAQRSGFGDGSYFSAAFKKSTGLSPTDYRHLHGGAGKMNP</sequence>
<evidence type="ECO:0000313" key="6">
    <source>
        <dbReference type="Proteomes" id="UP001057134"/>
    </source>
</evidence>
<dbReference type="Gene3D" id="1.10.10.60">
    <property type="entry name" value="Homeodomain-like"/>
    <property type="match status" value="2"/>
</dbReference>
<dbReference type="PROSITE" id="PS00041">
    <property type="entry name" value="HTH_ARAC_FAMILY_1"/>
    <property type="match status" value="1"/>
</dbReference>
<protein>
    <submittedName>
        <fullName evidence="5">Arabinose operon regulatory protein</fullName>
    </submittedName>
</protein>
<feature type="domain" description="HTH araC/xylS-type" evidence="4">
    <location>
        <begin position="177"/>
        <end position="275"/>
    </location>
</feature>
<accession>A0ABY4RWB8</accession>
<dbReference type="InterPro" id="IPR003313">
    <property type="entry name" value="AraC-bd"/>
</dbReference>
<dbReference type="PRINTS" id="PR00032">
    <property type="entry name" value="HTHARAC"/>
</dbReference>
<dbReference type="SUPFAM" id="SSF51215">
    <property type="entry name" value="Regulatory protein AraC"/>
    <property type="match status" value="1"/>
</dbReference>
<keyword evidence="6" id="KW-1185">Reference proteome</keyword>
<evidence type="ECO:0000259" key="4">
    <source>
        <dbReference type="PROSITE" id="PS01124"/>
    </source>
</evidence>
<dbReference type="PANTHER" id="PTHR43280">
    <property type="entry name" value="ARAC-FAMILY TRANSCRIPTIONAL REGULATOR"/>
    <property type="match status" value="1"/>
</dbReference>
<organism evidence="5 6">
    <name type="scientific">Paenibacillus konkukensis</name>
    <dbReference type="NCBI Taxonomy" id="2020716"/>
    <lineage>
        <taxon>Bacteria</taxon>
        <taxon>Bacillati</taxon>
        <taxon>Bacillota</taxon>
        <taxon>Bacilli</taxon>
        <taxon>Bacillales</taxon>
        <taxon>Paenibacillaceae</taxon>
        <taxon>Paenibacillus</taxon>
    </lineage>
</organism>
<gene>
    <name evidence="5" type="primary">araC_15</name>
    <name evidence="5" type="ORF">SK3146_05816</name>
</gene>
<dbReference type="RefSeq" id="WP_249862050.1">
    <property type="nucleotide sequence ID" value="NZ_CP027059.1"/>
</dbReference>
<proteinExistence type="predicted"/>
<dbReference type="PANTHER" id="PTHR43280:SF28">
    <property type="entry name" value="HTH-TYPE TRANSCRIPTIONAL ACTIVATOR RHAS"/>
    <property type="match status" value="1"/>
</dbReference>
<dbReference type="Gene3D" id="2.60.120.10">
    <property type="entry name" value="Jelly Rolls"/>
    <property type="match status" value="1"/>
</dbReference>
<dbReference type="PROSITE" id="PS01124">
    <property type="entry name" value="HTH_ARAC_FAMILY_2"/>
    <property type="match status" value="1"/>
</dbReference>
<reference evidence="5" key="1">
    <citation type="submission" date="2018-02" db="EMBL/GenBank/DDBJ databases">
        <authorList>
            <person name="Kim S.-K."/>
            <person name="Jung H.-I."/>
            <person name="Lee S.-W."/>
        </authorList>
    </citation>
    <scope>NUCLEOTIDE SEQUENCE</scope>
    <source>
        <strain evidence="5">SK3146</strain>
    </source>
</reference>
<evidence type="ECO:0000313" key="5">
    <source>
        <dbReference type="EMBL" id="UQZ86523.1"/>
    </source>
</evidence>
<evidence type="ECO:0000256" key="3">
    <source>
        <dbReference type="ARBA" id="ARBA00023163"/>
    </source>
</evidence>
<keyword evidence="2" id="KW-0238">DNA-binding</keyword>
<dbReference type="SMART" id="SM00342">
    <property type="entry name" value="HTH_ARAC"/>
    <property type="match status" value="1"/>
</dbReference>
<keyword evidence="3" id="KW-0804">Transcription</keyword>
<dbReference type="InterPro" id="IPR014710">
    <property type="entry name" value="RmlC-like_jellyroll"/>
</dbReference>
<dbReference type="Proteomes" id="UP001057134">
    <property type="component" value="Chromosome"/>
</dbReference>
<reference evidence="5" key="2">
    <citation type="journal article" date="2021" name="J Anim Sci Technol">
        <title>Complete genome sequence of Paenibacillus konkukensis sp. nov. SK3146 as a potential probiotic strain.</title>
        <authorList>
            <person name="Jung H.I."/>
            <person name="Park S."/>
            <person name="Niu K.M."/>
            <person name="Lee S.W."/>
            <person name="Kothari D."/>
            <person name="Yi K.J."/>
            <person name="Kim S.K."/>
        </authorList>
    </citation>
    <scope>NUCLEOTIDE SEQUENCE</scope>
    <source>
        <strain evidence="5">SK3146</strain>
    </source>
</reference>
<evidence type="ECO:0000256" key="1">
    <source>
        <dbReference type="ARBA" id="ARBA00023015"/>
    </source>
</evidence>
<dbReference type="Pfam" id="PF02311">
    <property type="entry name" value="AraC_binding"/>
    <property type="match status" value="1"/>
</dbReference>
<dbReference type="InterPro" id="IPR018060">
    <property type="entry name" value="HTH_AraC"/>
</dbReference>
<name>A0ABY4RWB8_9BACL</name>
<evidence type="ECO:0000256" key="2">
    <source>
        <dbReference type="ARBA" id="ARBA00023125"/>
    </source>
</evidence>